<keyword evidence="1" id="KW-1133">Transmembrane helix</keyword>
<proteinExistence type="predicted"/>
<evidence type="ECO:0000313" key="2">
    <source>
        <dbReference type="EMBL" id="GIY08841.1"/>
    </source>
</evidence>
<reference evidence="2 3" key="1">
    <citation type="submission" date="2021-06" db="EMBL/GenBank/DDBJ databases">
        <title>Caerostris darwini draft genome.</title>
        <authorList>
            <person name="Kono N."/>
            <person name="Arakawa K."/>
        </authorList>
    </citation>
    <scope>NUCLEOTIDE SEQUENCE [LARGE SCALE GENOMIC DNA]</scope>
</reference>
<dbReference type="Proteomes" id="UP001054837">
    <property type="component" value="Unassembled WGS sequence"/>
</dbReference>
<dbReference type="AlphaFoldDB" id="A0AAV4QKF0"/>
<keyword evidence="3" id="KW-1185">Reference proteome</keyword>
<name>A0AAV4QKF0_9ARAC</name>
<feature type="transmembrane region" description="Helical" evidence="1">
    <location>
        <begin position="90"/>
        <end position="109"/>
    </location>
</feature>
<gene>
    <name evidence="2" type="ORF">CDAR_583291</name>
</gene>
<keyword evidence="1" id="KW-0472">Membrane</keyword>
<dbReference type="EMBL" id="BPLQ01004552">
    <property type="protein sequence ID" value="GIY08841.1"/>
    <property type="molecule type" value="Genomic_DNA"/>
</dbReference>
<keyword evidence="1" id="KW-0812">Transmembrane</keyword>
<sequence>MLPQRGNHPTAQGFEYLRDFAKQQHRRVNHRDLINGEFLHCCLPPAQLSTPPCHRSLPFPAPKGPCYHGNSPGEPGSYTLRGAVLGLARAIMQVFMVSIACIHACLCNVQRY</sequence>
<organism evidence="2 3">
    <name type="scientific">Caerostris darwini</name>
    <dbReference type="NCBI Taxonomy" id="1538125"/>
    <lineage>
        <taxon>Eukaryota</taxon>
        <taxon>Metazoa</taxon>
        <taxon>Ecdysozoa</taxon>
        <taxon>Arthropoda</taxon>
        <taxon>Chelicerata</taxon>
        <taxon>Arachnida</taxon>
        <taxon>Araneae</taxon>
        <taxon>Araneomorphae</taxon>
        <taxon>Entelegynae</taxon>
        <taxon>Araneoidea</taxon>
        <taxon>Araneidae</taxon>
        <taxon>Caerostris</taxon>
    </lineage>
</organism>
<comment type="caution">
    <text evidence="2">The sequence shown here is derived from an EMBL/GenBank/DDBJ whole genome shotgun (WGS) entry which is preliminary data.</text>
</comment>
<protein>
    <submittedName>
        <fullName evidence="2">Uncharacterized protein</fullName>
    </submittedName>
</protein>
<evidence type="ECO:0000256" key="1">
    <source>
        <dbReference type="SAM" id="Phobius"/>
    </source>
</evidence>
<accession>A0AAV4QKF0</accession>
<evidence type="ECO:0000313" key="3">
    <source>
        <dbReference type="Proteomes" id="UP001054837"/>
    </source>
</evidence>